<proteinExistence type="predicted"/>
<organism evidence="2">
    <name type="scientific">Fervidicoccus fontis</name>
    <dbReference type="NCBI Taxonomy" id="683846"/>
    <lineage>
        <taxon>Archaea</taxon>
        <taxon>Thermoproteota</taxon>
        <taxon>Thermoprotei</taxon>
        <taxon>Fervidicoccales</taxon>
        <taxon>Fervidicoccaceae</taxon>
        <taxon>Fervidicoccus</taxon>
    </lineage>
</organism>
<name>A0A7J3SLZ3_9CREN</name>
<protein>
    <recommendedName>
        <fullName evidence="3">DUF5082 domain-containing protein</fullName>
    </recommendedName>
</protein>
<keyword evidence="1" id="KW-0175">Coiled coil</keyword>
<reference evidence="2" key="1">
    <citation type="journal article" date="2020" name="mSystems">
        <title>Genome- and Community-Level Interaction Insights into Carbon Utilization and Element Cycling Functions of Hydrothermarchaeota in Hydrothermal Sediment.</title>
        <authorList>
            <person name="Zhou Z."/>
            <person name="Liu Y."/>
            <person name="Xu W."/>
            <person name="Pan J."/>
            <person name="Luo Z.H."/>
            <person name="Li M."/>
        </authorList>
    </citation>
    <scope>NUCLEOTIDE SEQUENCE [LARGE SCALE GENOMIC DNA]</scope>
    <source>
        <strain evidence="2">SpSt-885</strain>
    </source>
</reference>
<gene>
    <name evidence="2" type="ORF">ENW83_05470</name>
</gene>
<feature type="coiled-coil region" evidence="1">
    <location>
        <begin position="1"/>
        <end position="47"/>
    </location>
</feature>
<evidence type="ECO:0008006" key="3">
    <source>
        <dbReference type="Google" id="ProtNLM"/>
    </source>
</evidence>
<comment type="caution">
    <text evidence="2">The sequence shown here is derived from an EMBL/GenBank/DDBJ whole genome shotgun (WGS) entry which is preliminary data.</text>
</comment>
<dbReference type="AlphaFoldDB" id="A0A7J3SLZ3"/>
<dbReference type="EMBL" id="DTLS01000158">
    <property type="protein sequence ID" value="HGZ60631.1"/>
    <property type="molecule type" value="Genomic_DNA"/>
</dbReference>
<feature type="coiled-coil region" evidence="1">
    <location>
        <begin position="105"/>
        <end position="142"/>
    </location>
</feature>
<evidence type="ECO:0000256" key="1">
    <source>
        <dbReference type="SAM" id="Coils"/>
    </source>
</evidence>
<evidence type="ECO:0000313" key="2">
    <source>
        <dbReference type="EMBL" id="HGZ60631.1"/>
    </source>
</evidence>
<sequence>MSRIEEERKDLKEELENVGAIEIANTIASMGKKLQEMEKTLEDLKIQTTKLKPFIEKLKEWDRCEEEKTWVKNKAGKKYFYYYIKCKDPYRSIYGGNSEGKLKKIKQSKKAIKKLAKNIEDIEALTKKTEKLLEEARGFEALLK</sequence>
<accession>A0A7J3SLZ3</accession>